<gene>
    <name evidence="2" type="ORF">A2898_04400</name>
</gene>
<reference evidence="2 3" key="1">
    <citation type="journal article" date="2016" name="Nat. Commun.">
        <title>Thousands of microbial genomes shed light on interconnected biogeochemical processes in an aquifer system.</title>
        <authorList>
            <person name="Anantharaman K."/>
            <person name="Brown C.T."/>
            <person name="Hug L.A."/>
            <person name="Sharon I."/>
            <person name="Castelle C.J."/>
            <person name="Probst A.J."/>
            <person name="Thomas B.C."/>
            <person name="Singh A."/>
            <person name="Wilkins M.J."/>
            <person name="Karaoz U."/>
            <person name="Brodie E.L."/>
            <person name="Williams K.H."/>
            <person name="Hubbard S.S."/>
            <person name="Banfield J.F."/>
        </authorList>
    </citation>
    <scope>NUCLEOTIDE SEQUENCE [LARGE SCALE GENOMIC DNA]</scope>
</reference>
<accession>A0A1G2B3K3</accession>
<dbReference type="InterPro" id="IPR036514">
    <property type="entry name" value="SGNH_hydro_sf"/>
</dbReference>
<organism evidence="2 3">
    <name type="scientific">Candidatus Kerfeldbacteria bacterium RIFCSPLOWO2_01_FULL_48_11</name>
    <dbReference type="NCBI Taxonomy" id="1798543"/>
    <lineage>
        <taxon>Bacteria</taxon>
        <taxon>Candidatus Kerfeldiibacteriota</taxon>
    </lineage>
</organism>
<feature type="domain" description="SGNH hydrolase-type esterase" evidence="1">
    <location>
        <begin position="14"/>
        <end position="180"/>
    </location>
</feature>
<dbReference type="AlphaFoldDB" id="A0A1G2B3K3"/>
<dbReference type="Pfam" id="PF13472">
    <property type="entry name" value="Lipase_GDSL_2"/>
    <property type="match status" value="1"/>
</dbReference>
<sequence>MGDLSNSQMKILVHGDSVAAGVGAYTPEQTIAGLLAQHFSTTHYVTVVNKGKPGVRMIDLANQGAPDERYDLVVLIVSSNDVYKFTPLRRFALATREVLDAYSAVAKQVVIAGPAKMSELPALIGGHRMIMRFREHRYATILAETCEKYSNVTHIIPYAPPGMHIFAPDKYHPNPEGHRLWFELILKSLSSF</sequence>
<dbReference type="Gene3D" id="3.40.50.1110">
    <property type="entry name" value="SGNH hydrolase"/>
    <property type="match status" value="1"/>
</dbReference>
<dbReference type="SUPFAM" id="SSF52266">
    <property type="entry name" value="SGNH hydrolase"/>
    <property type="match status" value="1"/>
</dbReference>
<evidence type="ECO:0000313" key="2">
    <source>
        <dbReference type="EMBL" id="OGY82807.1"/>
    </source>
</evidence>
<evidence type="ECO:0000313" key="3">
    <source>
        <dbReference type="Proteomes" id="UP000179164"/>
    </source>
</evidence>
<dbReference type="InterPro" id="IPR013830">
    <property type="entry name" value="SGNH_hydro"/>
</dbReference>
<proteinExistence type="predicted"/>
<dbReference type="Proteomes" id="UP000179164">
    <property type="component" value="Unassembled WGS sequence"/>
</dbReference>
<protein>
    <recommendedName>
        <fullName evidence="1">SGNH hydrolase-type esterase domain-containing protein</fullName>
    </recommendedName>
</protein>
<name>A0A1G2B3K3_9BACT</name>
<dbReference type="STRING" id="1798543.A2898_04400"/>
<evidence type="ECO:0000259" key="1">
    <source>
        <dbReference type="Pfam" id="PF13472"/>
    </source>
</evidence>
<dbReference type="EMBL" id="MHKE01000017">
    <property type="protein sequence ID" value="OGY82807.1"/>
    <property type="molecule type" value="Genomic_DNA"/>
</dbReference>
<comment type="caution">
    <text evidence="2">The sequence shown here is derived from an EMBL/GenBank/DDBJ whole genome shotgun (WGS) entry which is preliminary data.</text>
</comment>